<name>A0AAN9SGR9_PSOTE</name>
<evidence type="ECO:0000256" key="5">
    <source>
        <dbReference type="ARBA" id="ARBA00022692"/>
    </source>
</evidence>
<keyword evidence="9 10" id="KW-0472">Membrane</keyword>
<dbReference type="EC" id="3.4.21.105" evidence="10"/>
<evidence type="ECO:0000256" key="6">
    <source>
        <dbReference type="ARBA" id="ARBA00022801"/>
    </source>
</evidence>
<evidence type="ECO:0000256" key="8">
    <source>
        <dbReference type="ARBA" id="ARBA00022989"/>
    </source>
</evidence>
<comment type="catalytic activity">
    <reaction evidence="1 10">
        <text>Cleaves type-1 transmembrane domains using a catalytic dyad composed of serine and histidine that are contributed by different transmembrane domains.</text>
        <dbReference type="EC" id="3.4.21.105"/>
    </reaction>
</comment>
<evidence type="ECO:0000313" key="12">
    <source>
        <dbReference type="EMBL" id="KAK7395284.1"/>
    </source>
</evidence>
<dbReference type="Gene3D" id="1.20.1540.10">
    <property type="entry name" value="Rhomboid-like"/>
    <property type="match status" value="1"/>
</dbReference>
<evidence type="ECO:0000256" key="10">
    <source>
        <dbReference type="RuleBase" id="RU362115"/>
    </source>
</evidence>
<comment type="caution">
    <text evidence="12">The sequence shown here is derived from an EMBL/GenBank/DDBJ whole genome shotgun (WGS) entry which is preliminary data.</text>
</comment>
<feature type="transmembrane region" description="Helical" evidence="10">
    <location>
        <begin position="49"/>
        <end position="71"/>
    </location>
</feature>
<dbReference type="PANTHER" id="PTHR22936:SF84">
    <property type="entry name" value="S54 FAMILY PEPTIDASE"/>
    <property type="match status" value="1"/>
</dbReference>
<feature type="transmembrane region" description="Helical" evidence="10">
    <location>
        <begin position="216"/>
        <end position="235"/>
    </location>
</feature>
<dbReference type="InterPro" id="IPR002610">
    <property type="entry name" value="Peptidase_S54_rhomboid-like"/>
</dbReference>
<evidence type="ECO:0000256" key="9">
    <source>
        <dbReference type="ARBA" id="ARBA00023136"/>
    </source>
</evidence>
<dbReference type="GO" id="GO:0004252">
    <property type="term" value="F:serine-type endopeptidase activity"/>
    <property type="evidence" value="ECO:0007669"/>
    <property type="project" value="InterPro"/>
</dbReference>
<dbReference type="Pfam" id="PF01694">
    <property type="entry name" value="Rhomboid"/>
    <property type="match status" value="1"/>
</dbReference>
<evidence type="ECO:0000256" key="1">
    <source>
        <dbReference type="ARBA" id="ARBA00000156"/>
    </source>
</evidence>
<feature type="transmembrane region" description="Helical" evidence="10">
    <location>
        <begin position="289"/>
        <end position="311"/>
    </location>
</feature>
<feature type="domain" description="Peptidase S54 rhomboid" evidence="11">
    <location>
        <begin position="122"/>
        <end position="258"/>
    </location>
</feature>
<keyword evidence="8 10" id="KW-1133">Transmembrane helix</keyword>
<dbReference type="InterPro" id="IPR035952">
    <property type="entry name" value="Rhomboid-like_sf"/>
</dbReference>
<protein>
    <recommendedName>
        <fullName evidence="10">RHOMBOID-like protein</fullName>
        <ecNumber evidence="10">3.4.21.105</ecNumber>
    </recommendedName>
</protein>
<evidence type="ECO:0000256" key="2">
    <source>
        <dbReference type="ARBA" id="ARBA00004141"/>
    </source>
</evidence>
<evidence type="ECO:0000313" key="13">
    <source>
        <dbReference type="Proteomes" id="UP001386955"/>
    </source>
</evidence>
<evidence type="ECO:0000256" key="7">
    <source>
        <dbReference type="ARBA" id="ARBA00022825"/>
    </source>
</evidence>
<keyword evidence="4 10" id="KW-0645">Protease</keyword>
<feature type="transmembrane region" description="Helical" evidence="10">
    <location>
        <begin position="159"/>
        <end position="182"/>
    </location>
</feature>
<dbReference type="Proteomes" id="UP001386955">
    <property type="component" value="Unassembled WGS sequence"/>
</dbReference>
<keyword evidence="13" id="KW-1185">Reference proteome</keyword>
<reference evidence="12 13" key="1">
    <citation type="submission" date="2024-01" db="EMBL/GenBank/DDBJ databases">
        <title>The genomes of 5 underutilized Papilionoideae crops provide insights into root nodulation and disease resistanc.</title>
        <authorList>
            <person name="Jiang F."/>
        </authorList>
    </citation>
    <scope>NUCLEOTIDE SEQUENCE [LARGE SCALE GENOMIC DNA]</scope>
    <source>
        <strain evidence="12">DUOXIRENSHENG_FW03</strain>
        <tissue evidence="12">Leaves</tissue>
    </source>
</reference>
<dbReference type="SUPFAM" id="SSF144091">
    <property type="entry name" value="Rhomboid-like"/>
    <property type="match status" value="1"/>
</dbReference>
<dbReference type="GO" id="GO:0005794">
    <property type="term" value="C:Golgi apparatus"/>
    <property type="evidence" value="ECO:0007669"/>
    <property type="project" value="UniProtKB-ARBA"/>
</dbReference>
<gene>
    <name evidence="12" type="ORF">VNO78_15835</name>
</gene>
<comment type="function">
    <text evidence="10">Serine protease involved in intramembrane proteolysis.</text>
</comment>
<evidence type="ECO:0000256" key="4">
    <source>
        <dbReference type="ARBA" id="ARBA00022670"/>
    </source>
</evidence>
<keyword evidence="5 10" id="KW-0812">Transmembrane</keyword>
<organism evidence="12 13">
    <name type="scientific">Psophocarpus tetragonolobus</name>
    <name type="common">Winged bean</name>
    <name type="synonym">Dolichos tetragonolobus</name>
    <dbReference type="NCBI Taxonomy" id="3891"/>
    <lineage>
        <taxon>Eukaryota</taxon>
        <taxon>Viridiplantae</taxon>
        <taxon>Streptophyta</taxon>
        <taxon>Embryophyta</taxon>
        <taxon>Tracheophyta</taxon>
        <taxon>Spermatophyta</taxon>
        <taxon>Magnoliopsida</taxon>
        <taxon>eudicotyledons</taxon>
        <taxon>Gunneridae</taxon>
        <taxon>Pentapetalae</taxon>
        <taxon>rosids</taxon>
        <taxon>fabids</taxon>
        <taxon>Fabales</taxon>
        <taxon>Fabaceae</taxon>
        <taxon>Papilionoideae</taxon>
        <taxon>50 kb inversion clade</taxon>
        <taxon>NPAAA clade</taxon>
        <taxon>indigoferoid/millettioid clade</taxon>
        <taxon>Phaseoleae</taxon>
        <taxon>Psophocarpus</taxon>
    </lineage>
</organism>
<evidence type="ECO:0000259" key="11">
    <source>
        <dbReference type="Pfam" id="PF01694"/>
    </source>
</evidence>
<comment type="similarity">
    <text evidence="3 10">Belongs to the peptidase S54 family.</text>
</comment>
<feature type="transmembrane region" description="Helical" evidence="10">
    <location>
        <begin position="188"/>
        <end position="209"/>
    </location>
</feature>
<dbReference type="InterPro" id="IPR022764">
    <property type="entry name" value="Peptidase_S54_rhomboid_dom"/>
</dbReference>
<proteinExistence type="inferred from homology"/>
<comment type="subcellular location">
    <subcellularLocation>
        <location evidence="2 10">Membrane</location>
        <topology evidence="2 10">Multi-pass membrane protein</topology>
    </subcellularLocation>
</comment>
<dbReference type="FunFam" id="1.20.1540.10:FF:000019">
    <property type="entry name" value="RHOMBOID-like protein"/>
    <property type="match status" value="1"/>
</dbReference>
<dbReference type="GO" id="GO:0006508">
    <property type="term" value="P:proteolysis"/>
    <property type="evidence" value="ECO:0007669"/>
    <property type="project" value="UniProtKB-KW"/>
</dbReference>
<evidence type="ECO:0000256" key="3">
    <source>
        <dbReference type="ARBA" id="ARBA00009045"/>
    </source>
</evidence>
<accession>A0AAN9SGR9</accession>
<sequence>MAMQGEPGPAQVQLRVNSRQWRKGVHPMEIDPSFPSKVEHREVKHLKEWFPWLIPFFVIANVIVFIITMYINDCPKISGTCIAPFLGRFSFQPFNENPLVGPSLLTLRSMGALDVHKVVYKHQGWRLITCMWLHGGVFHLLANMFGLLVVGIRLEKEFGFVLIGLLFIISGFGGSVLSALFIGERISVGASGALFGLLGGMLSELLTNWSLYEKKLGALLTLVFVIIINLAVGVLPHVDNFAHIGGFLSGFLLGFVFLIRPQFGWIKQRNVPQPYSPTLTKPKFNIYKCIFWVLSLILLFVGFTTGLIALLRGVDANDYCSWCHYLSCIPTSRWTCNPKYSSCVTEQIGNQLNLICSSNGKFSTHYMQNATHSNIYELCVQTCT</sequence>
<keyword evidence="6 10" id="KW-0378">Hydrolase</keyword>
<feature type="transmembrane region" description="Helical" evidence="10">
    <location>
        <begin position="131"/>
        <end position="152"/>
    </location>
</feature>
<feature type="transmembrane region" description="Helical" evidence="10">
    <location>
        <begin position="241"/>
        <end position="259"/>
    </location>
</feature>
<dbReference type="AlphaFoldDB" id="A0AAN9SGR9"/>
<keyword evidence="7 10" id="KW-0720">Serine protease</keyword>
<dbReference type="GO" id="GO:0016020">
    <property type="term" value="C:membrane"/>
    <property type="evidence" value="ECO:0007669"/>
    <property type="project" value="UniProtKB-SubCell"/>
</dbReference>
<dbReference type="PANTHER" id="PTHR22936">
    <property type="entry name" value="RHOMBOID-RELATED"/>
    <property type="match status" value="1"/>
</dbReference>
<dbReference type="EMBL" id="JAYMYS010000004">
    <property type="protein sequence ID" value="KAK7395284.1"/>
    <property type="molecule type" value="Genomic_DNA"/>
</dbReference>